<dbReference type="PANTHER" id="PTHR47163">
    <property type="entry name" value="DDE_TNP_IS1595 DOMAIN-CONTAINING PROTEIN"/>
    <property type="match status" value="1"/>
</dbReference>
<reference evidence="2 3" key="1">
    <citation type="submission" date="2013-11" db="EMBL/GenBank/DDBJ databases">
        <title>Genome sequencing of Stegodyphus mimosarum.</title>
        <authorList>
            <person name="Bechsgaard J."/>
        </authorList>
    </citation>
    <scope>NUCLEOTIDE SEQUENCE [LARGE SCALE GENOMIC DNA]</scope>
</reference>
<evidence type="ECO:0000313" key="3">
    <source>
        <dbReference type="Proteomes" id="UP000054359"/>
    </source>
</evidence>
<keyword evidence="3" id="KW-1185">Reference proteome</keyword>
<evidence type="ECO:0000259" key="1">
    <source>
        <dbReference type="SMART" id="SM01126"/>
    </source>
</evidence>
<evidence type="ECO:0000313" key="2">
    <source>
        <dbReference type="EMBL" id="KFM83340.1"/>
    </source>
</evidence>
<gene>
    <name evidence="2" type="ORF">X975_19851</name>
</gene>
<feature type="non-terminal residue" evidence="2">
    <location>
        <position position="197"/>
    </location>
</feature>
<dbReference type="OrthoDB" id="10052789at2759"/>
<dbReference type="NCBIfam" id="NF033547">
    <property type="entry name" value="transpos_IS1595"/>
    <property type="match status" value="1"/>
</dbReference>
<protein>
    <submittedName>
        <fullName evidence="2">Putative transposase-like protein</fullName>
    </submittedName>
</protein>
<dbReference type="PANTHER" id="PTHR47163:SF2">
    <property type="entry name" value="SI:DKEY-17M8.2"/>
    <property type="match status" value="1"/>
</dbReference>
<feature type="domain" description="ISXO2-like transposase" evidence="1">
    <location>
        <begin position="26"/>
        <end position="174"/>
    </location>
</feature>
<dbReference type="InterPro" id="IPR053164">
    <property type="entry name" value="IS1016-like_transposase"/>
</dbReference>
<dbReference type="EMBL" id="KL818140">
    <property type="protein sequence ID" value="KFM83340.1"/>
    <property type="molecule type" value="Genomic_DNA"/>
</dbReference>
<dbReference type="Proteomes" id="UP000054359">
    <property type="component" value="Unassembled WGS sequence"/>
</dbReference>
<dbReference type="STRING" id="407821.A0A087V151"/>
<sequence>MVSLVLLDWRQFINETILNYIENSEKVGGDGAVVEIDESKFGKRKYNRGHSVEGQWVFGGVERGSGKVFLVTVHDRSQETLLSVIKEWIKSVIKEWIKPGTTVHSDCWKSYDCLTDEGFEHLKVNHSLTFVDPDSGCHTNTIESTWRHVKASLTTYNRKADYKFYLAMYMFRKSCLAANVDCFNKFIEMGFLPQSAR</sequence>
<accession>A0A087V151</accession>
<dbReference type="Pfam" id="PF12762">
    <property type="entry name" value="DDE_Tnp_IS1595"/>
    <property type="match status" value="1"/>
</dbReference>
<dbReference type="AlphaFoldDB" id="A0A087V151"/>
<organism evidence="2 3">
    <name type="scientific">Stegodyphus mimosarum</name>
    <name type="common">African social velvet spider</name>
    <dbReference type="NCBI Taxonomy" id="407821"/>
    <lineage>
        <taxon>Eukaryota</taxon>
        <taxon>Metazoa</taxon>
        <taxon>Ecdysozoa</taxon>
        <taxon>Arthropoda</taxon>
        <taxon>Chelicerata</taxon>
        <taxon>Arachnida</taxon>
        <taxon>Araneae</taxon>
        <taxon>Araneomorphae</taxon>
        <taxon>Entelegynae</taxon>
        <taxon>Eresoidea</taxon>
        <taxon>Eresidae</taxon>
        <taxon>Stegodyphus</taxon>
    </lineage>
</organism>
<dbReference type="SMART" id="SM01126">
    <property type="entry name" value="DDE_Tnp_IS1595"/>
    <property type="match status" value="1"/>
</dbReference>
<dbReference type="InterPro" id="IPR024445">
    <property type="entry name" value="Tnp_ISXO2-like"/>
</dbReference>
<proteinExistence type="predicted"/>
<name>A0A087V151_STEMI</name>